<dbReference type="GO" id="GO:0098552">
    <property type="term" value="C:side of membrane"/>
    <property type="evidence" value="ECO:0007669"/>
    <property type="project" value="UniProtKB-KW"/>
</dbReference>
<keyword evidence="4" id="KW-0472">Membrane</keyword>
<protein>
    <submittedName>
        <fullName evidence="10">Transferrin receptor-like, ESAG6-like</fullName>
    </submittedName>
</protein>
<feature type="chain" id="PRO_5003390167" evidence="8">
    <location>
        <begin position="24"/>
        <end position="391"/>
    </location>
</feature>
<dbReference type="VEuPathDB" id="TriTrypDB:TcIL3000_0_57350"/>
<keyword evidence="5" id="KW-0325">Glycoprotein</keyword>
<dbReference type="Pfam" id="PF00913">
    <property type="entry name" value="Trypan_glycop"/>
    <property type="match status" value="1"/>
</dbReference>
<evidence type="ECO:0000256" key="8">
    <source>
        <dbReference type="SAM" id="SignalP"/>
    </source>
</evidence>
<comment type="subcellular location">
    <subcellularLocation>
        <location evidence="1">Cell membrane</location>
        <topology evidence="1">Lipid-anchor</topology>
        <topology evidence="1">GPI-anchor</topology>
    </subcellularLocation>
</comment>
<keyword evidence="8" id="KW-0732">Signal</keyword>
<gene>
    <name evidence="10" type="ORF">TCIL3000_0_57350</name>
</gene>
<proteinExistence type="predicted"/>
<dbReference type="Gene3D" id="3.90.150.10">
    <property type="entry name" value="Variant Surface Glycoprotein, subunit A domain 1"/>
    <property type="match status" value="1"/>
</dbReference>
<keyword evidence="2" id="KW-1003">Cell membrane</keyword>
<name>F9WD37_TRYCI</name>
<evidence type="ECO:0000256" key="7">
    <source>
        <dbReference type="SAM" id="Coils"/>
    </source>
</evidence>
<evidence type="ECO:0000259" key="9">
    <source>
        <dbReference type="Pfam" id="PF00913"/>
    </source>
</evidence>
<keyword evidence="10" id="KW-0675">Receptor</keyword>
<sequence>MLQAMKALGIISMMSVFCSEVLSAGSYHRQSIPTEAGESICSLSRKLKDVTPWTQEKIAALRRTRDAYASKLLDWQLHFHGSLECEVNESNLETIRTDLEKVNEELQKLPAKAIRAGSLAAKSAGRLDEFITVFANARKSNFMGTVNYCLGSKGDPANRRDLLDCFPEGEKLEIGEANLAKIPESMTNAKELNLTAAFKSVTHGSVEAYFNRIHWDDTYAGCNLINATSGFIGSALNDRLWWGGGIFTIGKSFDGKMEKTKFTAGEATDASGDNSKAFWTEKPSEKIPHLKKTLAAFQAFKDATTKITQKFSEIEKIEKKIEPCLSNETMEDRPTQSCFKNAVKLNAELQAANALLARYHKEKGPLPSGSPSPHAQGVMHFLYLIAFLLLQ</sequence>
<evidence type="ECO:0000256" key="6">
    <source>
        <dbReference type="ARBA" id="ARBA00023288"/>
    </source>
</evidence>
<feature type="signal peptide" evidence="8">
    <location>
        <begin position="1"/>
        <end position="23"/>
    </location>
</feature>
<evidence type="ECO:0000313" key="10">
    <source>
        <dbReference type="EMBL" id="CCD15186.1"/>
    </source>
</evidence>
<dbReference type="Proteomes" id="UP000000702">
    <property type="component" value="Unassembled WGS sequence"/>
</dbReference>
<keyword evidence="3" id="KW-0336">GPI-anchor</keyword>
<keyword evidence="11" id="KW-1185">Reference proteome</keyword>
<dbReference type="SUPFAM" id="SSF58087">
    <property type="entry name" value="Variant surface glycoprotein (N-terminal domain)"/>
    <property type="match status" value="1"/>
</dbReference>
<feature type="coiled-coil region" evidence="7">
    <location>
        <begin position="85"/>
        <end position="112"/>
    </location>
</feature>
<dbReference type="InterPro" id="IPR001812">
    <property type="entry name" value="Trypano_VSG_A_N_dom"/>
</dbReference>
<dbReference type="GO" id="GO:0042783">
    <property type="term" value="P:symbiont-mediated evasion of host immune response"/>
    <property type="evidence" value="ECO:0007669"/>
    <property type="project" value="InterPro"/>
</dbReference>
<evidence type="ECO:0000256" key="4">
    <source>
        <dbReference type="ARBA" id="ARBA00023136"/>
    </source>
</evidence>
<evidence type="ECO:0000313" key="11">
    <source>
        <dbReference type="Proteomes" id="UP000000702"/>
    </source>
</evidence>
<evidence type="ECO:0000256" key="3">
    <source>
        <dbReference type="ARBA" id="ARBA00022622"/>
    </source>
</evidence>
<evidence type="ECO:0000256" key="2">
    <source>
        <dbReference type="ARBA" id="ARBA00022475"/>
    </source>
</evidence>
<dbReference type="EMBL" id="CAEQ01001816">
    <property type="protein sequence ID" value="CCD15186.1"/>
    <property type="molecule type" value="Genomic_DNA"/>
</dbReference>
<feature type="domain" description="Trypanosome variant surface glycoprotein A-type N-terminal" evidence="9">
    <location>
        <begin position="95"/>
        <end position="311"/>
    </location>
</feature>
<comment type="caution">
    <text evidence="10">The sequence shown here is derived from an EMBL/GenBank/DDBJ whole genome shotgun (WGS) entry which is preliminary data.</text>
</comment>
<dbReference type="AlphaFoldDB" id="F9WD37"/>
<organism evidence="10 11">
    <name type="scientific">Trypanosoma congolense (strain IL3000)</name>
    <dbReference type="NCBI Taxonomy" id="1068625"/>
    <lineage>
        <taxon>Eukaryota</taxon>
        <taxon>Discoba</taxon>
        <taxon>Euglenozoa</taxon>
        <taxon>Kinetoplastea</taxon>
        <taxon>Metakinetoplastina</taxon>
        <taxon>Trypanosomatida</taxon>
        <taxon>Trypanosomatidae</taxon>
        <taxon>Trypanosoma</taxon>
        <taxon>Nannomonas</taxon>
    </lineage>
</organism>
<reference evidence="10 11" key="2">
    <citation type="journal article" date="2012" name="Proc. Natl. Acad. Sci. U.S.A.">
        <title>Antigenic diversity is generated by distinct evolutionary mechanisms in African trypanosome species.</title>
        <authorList>
            <person name="Jackson A.P."/>
            <person name="Berry A."/>
            <person name="Aslett M."/>
            <person name="Allison H.C."/>
            <person name="Burton P."/>
            <person name="Vavrova-Anderson J."/>
            <person name="Brown R."/>
            <person name="Browne H."/>
            <person name="Corton N."/>
            <person name="Hauser H."/>
            <person name="Gamble J."/>
            <person name="Gilderthorp R."/>
            <person name="Marcello L."/>
            <person name="McQuillan J."/>
            <person name="Otto T.D."/>
            <person name="Quail M.A."/>
            <person name="Sanders M.J."/>
            <person name="van Tonder A."/>
            <person name="Ginger M.L."/>
            <person name="Field M.C."/>
            <person name="Barry J.D."/>
            <person name="Hertz-Fowler C."/>
            <person name="Berriman M."/>
        </authorList>
    </citation>
    <scope>NUCLEOTIDE SEQUENCE [LARGE SCALE GENOMIC DNA]</scope>
    <source>
        <strain evidence="10 11">IL3000</strain>
    </source>
</reference>
<keyword evidence="7" id="KW-0175">Coiled coil</keyword>
<evidence type="ECO:0000256" key="1">
    <source>
        <dbReference type="ARBA" id="ARBA00004609"/>
    </source>
</evidence>
<dbReference type="GO" id="GO:0005886">
    <property type="term" value="C:plasma membrane"/>
    <property type="evidence" value="ECO:0007669"/>
    <property type="project" value="UniProtKB-SubCell"/>
</dbReference>
<evidence type="ECO:0000256" key="5">
    <source>
        <dbReference type="ARBA" id="ARBA00023180"/>
    </source>
</evidence>
<keyword evidence="6" id="KW-0449">Lipoprotein</keyword>
<reference evidence="11" key="1">
    <citation type="submission" date="2011-07" db="EMBL/GenBank/DDBJ databases">
        <title>Divergent evolution of antigenic variation in African trypanosomes.</title>
        <authorList>
            <person name="Jackson A.P."/>
            <person name="Berry A."/>
            <person name="Allison H.C."/>
            <person name="Burton P."/>
            <person name="Anderson J."/>
            <person name="Aslett M."/>
            <person name="Brown R."/>
            <person name="Corton N."/>
            <person name="Harris D."/>
            <person name="Hauser H."/>
            <person name="Gamble J."/>
            <person name="Gilderthorp R."/>
            <person name="McQuillan J."/>
            <person name="Quail M.A."/>
            <person name="Sanders M."/>
            <person name="Van Tonder A."/>
            <person name="Ginger M.L."/>
            <person name="Donelson J.E."/>
            <person name="Field M.C."/>
            <person name="Barry J.D."/>
            <person name="Berriman M."/>
            <person name="Hertz-Fowler C."/>
        </authorList>
    </citation>
    <scope>NUCLEOTIDE SEQUENCE [LARGE SCALE GENOMIC DNA]</scope>
    <source>
        <strain evidence="11">IL3000</strain>
    </source>
</reference>
<accession>F9WD37</accession>